<keyword evidence="1" id="KW-0812">Transmembrane</keyword>
<proteinExistence type="predicted"/>
<evidence type="ECO:0000256" key="1">
    <source>
        <dbReference type="SAM" id="Phobius"/>
    </source>
</evidence>
<name>A0A3M7PNN9_BRAPC</name>
<evidence type="ECO:0000313" key="2">
    <source>
        <dbReference type="EMBL" id="RNA00713.1"/>
    </source>
</evidence>
<dbReference type="AlphaFoldDB" id="A0A3M7PNN9"/>
<feature type="transmembrane region" description="Helical" evidence="1">
    <location>
        <begin position="12"/>
        <end position="32"/>
    </location>
</feature>
<dbReference type="Proteomes" id="UP000276133">
    <property type="component" value="Unassembled WGS sequence"/>
</dbReference>
<gene>
    <name evidence="2" type="ORF">BpHYR1_030507</name>
</gene>
<evidence type="ECO:0000313" key="3">
    <source>
        <dbReference type="Proteomes" id="UP000276133"/>
    </source>
</evidence>
<comment type="caution">
    <text evidence="2">The sequence shown here is derived from an EMBL/GenBank/DDBJ whole genome shotgun (WGS) entry which is preliminary data.</text>
</comment>
<organism evidence="2 3">
    <name type="scientific">Brachionus plicatilis</name>
    <name type="common">Marine rotifer</name>
    <name type="synonym">Brachionus muelleri</name>
    <dbReference type="NCBI Taxonomy" id="10195"/>
    <lineage>
        <taxon>Eukaryota</taxon>
        <taxon>Metazoa</taxon>
        <taxon>Spiralia</taxon>
        <taxon>Gnathifera</taxon>
        <taxon>Rotifera</taxon>
        <taxon>Eurotatoria</taxon>
        <taxon>Monogononta</taxon>
        <taxon>Pseudotrocha</taxon>
        <taxon>Ploima</taxon>
        <taxon>Brachionidae</taxon>
        <taxon>Brachionus</taxon>
    </lineage>
</organism>
<sequence length="161" mass="19067">IKFHYAKFINTVACFAFAGFPGFLFSPIRIFFADNGISHPGMFRIFDMPIKCLQMLFLMYHLHEPSIIPSLYGFAKPILNWWFDLHRKKTSYNELEKIFHMSSEIDSDIEEISKSEKTAISSKDAIDRINDLKYFFLNIKEDYSNIIDYLFNTRNAKKFYN</sequence>
<reference evidence="2 3" key="1">
    <citation type="journal article" date="2018" name="Sci. Rep.">
        <title>Genomic signatures of local adaptation to the degree of environmental predictability in rotifers.</title>
        <authorList>
            <person name="Franch-Gras L."/>
            <person name="Hahn C."/>
            <person name="Garcia-Roger E.M."/>
            <person name="Carmona M.J."/>
            <person name="Serra M."/>
            <person name="Gomez A."/>
        </authorList>
    </citation>
    <scope>NUCLEOTIDE SEQUENCE [LARGE SCALE GENOMIC DNA]</scope>
    <source>
        <strain evidence="2">HYR1</strain>
    </source>
</reference>
<keyword evidence="1" id="KW-1133">Transmembrane helix</keyword>
<dbReference type="EMBL" id="REGN01009628">
    <property type="protein sequence ID" value="RNA00713.1"/>
    <property type="molecule type" value="Genomic_DNA"/>
</dbReference>
<accession>A0A3M7PNN9</accession>
<keyword evidence="3" id="KW-1185">Reference proteome</keyword>
<feature type="non-terminal residue" evidence="2">
    <location>
        <position position="1"/>
    </location>
</feature>
<keyword evidence="1" id="KW-0472">Membrane</keyword>
<protein>
    <submittedName>
        <fullName evidence="2">Uncharacterized protein</fullName>
    </submittedName>
</protein>